<keyword evidence="7 12" id="KW-0560">Oxidoreductase</keyword>
<keyword evidence="8" id="KW-0408">Iron</keyword>
<dbReference type="InterPro" id="IPR050415">
    <property type="entry name" value="MRET"/>
</dbReference>
<dbReference type="GO" id="GO:0051537">
    <property type="term" value="F:2 iron, 2 sulfur cluster binding"/>
    <property type="evidence" value="ECO:0007669"/>
    <property type="project" value="UniProtKB-KW"/>
</dbReference>
<keyword evidence="6" id="KW-0479">Metal-binding</keyword>
<reference evidence="13" key="3">
    <citation type="submission" date="2022-09" db="EMBL/GenBank/DDBJ databases">
        <title>The genome sequence of Rhodococcus aetherivorans N1.</title>
        <authorList>
            <person name="Jiang W."/>
        </authorList>
    </citation>
    <scope>NUCLEOTIDE SEQUENCE</scope>
    <source>
        <strain evidence="13">N1</strain>
    </source>
</reference>
<comment type="cofactor">
    <cofactor evidence="2">
        <name>FAD</name>
        <dbReference type="ChEBI" id="CHEBI:57692"/>
    </cofactor>
</comment>
<evidence type="ECO:0000313" key="12">
    <source>
        <dbReference type="EMBL" id="GES36594.1"/>
    </source>
</evidence>
<dbReference type="Proteomes" id="UP000325466">
    <property type="component" value="Unassembled WGS sequence"/>
</dbReference>
<dbReference type="PRINTS" id="PR00409">
    <property type="entry name" value="PHDIOXRDTASE"/>
</dbReference>
<dbReference type="GO" id="GO:0016491">
    <property type="term" value="F:oxidoreductase activity"/>
    <property type="evidence" value="ECO:0007669"/>
    <property type="project" value="UniProtKB-KW"/>
</dbReference>
<reference evidence="12" key="2">
    <citation type="submission" date="2019-10" db="EMBL/GenBank/DDBJ databases">
        <title>Draft genome sequence of Rhodococcus aetherivorans JCM 14343.</title>
        <authorList>
            <person name="Inoue D."/>
            <person name="Nakazawa M."/>
            <person name="Yamamoto N."/>
            <person name="Sei K."/>
            <person name="Ike M."/>
        </authorList>
    </citation>
    <scope>NUCLEOTIDE SEQUENCE</scope>
    <source>
        <strain evidence="12">JCM 14343</strain>
    </source>
</reference>
<evidence type="ECO:0000256" key="1">
    <source>
        <dbReference type="ARBA" id="ARBA00001917"/>
    </source>
</evidence>
<dbReference type="InterPro" id="IPR001041">
    <property type="entry name" value="2Fe-2S_ferredoxin-type"/>
</dbReference>
<dbReference type="InterPro" id="IPR054582">
    <property type="entry name" value="DmmA-like_N"/>
</dbReference>
<evidence type="ECO:0000256" key="7">
    <source>
        <dbReference type="ARBA" id="ARBA00023002"/>
    </source>
</evidence>
<dbReference type="PANTHER" id="PTHR47354">
    <property type="entry name" value="NADH OXIDOREDUCTASE HCR"/>
    <property type="match status" value="1"/>
</dbReference>
<dbReference type="PROSITE" id="PS51085">
    <property type="entry name" value="2FE2S_FER_2"/>
    <property type="match status" value="1"/>
</dbReference>
<dbReference type="GeneID" id="83619790"/>
<dbReference type="InterPro" id="IPR012675">
    <property type="entry name" value="Beta-grasp_dom_sf"/>
</dbReference>
<gene>
    <name evidence="13" type="ORF">OCS65_05195</name>
    <name evidence="12" type="ORF">RAJCM14343_1846</name>
</gene>
<evidence type="ECO:0000256" key="3">
    <source>
        <dbReference type="ARBA" id="ARBA00022630"/>
    </source>
</evidence>
<evidence type="ECO:0000313" key="15">
    <source>
        <dbReference type="Proteomes" id="UP001163947"/>
    </source>
</evidence>
<keyword evidence="14" id="KW-1185">Reference proteome</keyword>
<dbReference type="CDD" id="cd00207">
    <property type="entry name" value="fer2"/>
    <property type="match status" value="1"/>
</dbReference>
<dbReference type="SUPFAM" id="SSF54292">
    <property type="entry name" value="2Fe-2S ferredoxin-like"/>
    <property type="match status" value="1"/>
</dbReference>
<reference evidence="12 14" key="1">
    <citation type="journal article" date="2018" name="Biodegradation">
        <title>1,4-Dioxane degradation characteristics of Rhodococcus aetherivorans JCM 14343.</title>
        <authorList>
            <person name="Inoue D."/>
            <person name="Tsunoda T."/>
            <person name="Yamamoto N."/>
            <person name="Ike M."/>
            <person name="Sei K."/>
        </authorList>
    </citation>
    <scope>NUCLEOTIDE SEQUENCE [LARGE SCALE GENOMIC DNA]</scope>
    <source>
        <strain evidence="12 14">JCM 14343</strain>
    </source>
</reference>
<dbReference type="EMBL" id="CP106982">
    <property type="protein sequence ID" value="UYF95162.1"/>
    <property type="molecule type" value="Genomic_DNA"/>
</dbReference>
<dbReference type="Pfam" id="PF00111">
    <property type="entry name" value="Fer2"/>
    <property type="match status" value="1"/>
</dbReference>
<dbReference type="Proteomes" id="UP001163947">
    <property type="component" value="Chromosome"/>
</dbReference>
<accession>N1M3X9</accession>
<name>A0A059MHY5_9NOCA</name>
<dbReference type="InterPro" id="IPR006058">
    <property type="entry name" value="2Fe2S_fd_BS"/>
</dbReference>
<organism evidence="13 15">
    <name type="scientific">Rhodococcus aetherivorans</name>
    <dbReference type="NCBI Taxonomy" id="191292"/>
    <lineage>
        <taxon>Bacteria</taxon>
        <taxon>Bacillati</taxon>
        <taxon>Actinomycetota</taxon>
        <taxon>Actinomycetes</taxon>
        <taxon>Mycobacteriales</taxon>
        <taxon>Nocardiaceae</taxon>
        <taxon>Rhodococcus</taxon>
    </lineage>
</organism>
<dbReference type="PROSITE" id="PS51384">
    <property type="entry name" value="FAD_FR"/>
    <property type="match status" value="1"/>
</dbReference>
<keyword evidence="3" id="KW-0285">Flavoprotein</keyword>
<dbReference type="InterPro" id="IPR036010">
    <property type="entry name" value="2Fe-2S_ferredoxin-like_sf"/>
</dbReference>
<accession>A0A0F6VM99</accession>
<dbReference type="InterPro" id="IPR017938">
    <property type="entry name" value="Riboflavin_synthase-like_b-brl"/>
</dbReference>
<dbReference type="SMR" id="A0A059MHY5"/>
<dbReference type="KEGG" id="rav:AAT18_23115"/>
<feature type="domain" description="FAD-binding FR-type" evidence="11">
    <location>
        <begin position="1"/>
        <end position="102"/>
    </location>
</feature>
<evidence type="ECO:0000259" key="10">
    <source>
        <dbReference type="PROSITE" id="PS51085"/>
    </source>
</evidence>
<evidence type="ECO:0000256" key="2">
    <source>
        <dbReference type="ARBA" id="ARBA00001974"/>
    </source>
</evidence>
<evidence type="ECO:0000313" key="14">
    <source>
        <dbReference type="Proteomes" id="UP000325466"/>
    </source>
</evidence>
<dbReference type="AlphaFoldDB" id="A0A059MHY5"/>
<dbReference type="Gene3D" id="3.40.50.80">
    <property type="entry name" value="Nucleotide-binding domain of ferredoxin-NADP reductase (FNR) module"/>
    <property type="match status" value="1"/>
</dbReference>
<protein>
    <submittedName>
        <fullName evidence="12">Flavodoxin reductases family 1 protein</fullName>
        <ecNumber evidence="12">1.14.13.-</ecNumber>
    </submittedName>
    <submittedName>
        <fullName evidence="13">PDR/VanB family oxidoreductase</fullName>
    </submittedName>
</protein>
<keyword evidence="9" id="KW-0411">Iron-sulfur</keyword>
<feature type="domain" description="2Fe-2S ferredoxin-type" evidence="10">
    <location>
        <begin position="232"/>
        <end position="316"/>
    </location>
</feature>
<dbReference type="InterPro" id="IPR017927">
    <property type="entry name" value="FAD-bd_FR_type"/>
</dbReference>
<keyword evidence="5" id="KW-0001">2Fe-2S</keyword>
<dbReference type="SUPFAM" id="SSF52343">
    <property type="entry name" value="Ferredoxin reductase-like, C-terminal NADP-linked domain"/>
    <property type="match status" value="1"/>
</dbReference>
<sequence>MALIDVTVAEIIQESPTVRSFRLAKTDGSPLGTYLPGAHIDVVGPTSITRQYSLFSTPDAQDSFAFAVKREENSRGGSAALHEVGVGDVLRISSPRNLLSIATDATHHVLVAAGIGITPMLSLARYMDVHGISFELHYFARSEKEAAFLPLLRDRCPEKLRAHLGVAREDQDEILGTTFAGMDPGAHVYTCGPDGFMTKVVALAGRHVPAGSIHLENFHAAEQPDASENSAFEVELEGETYQVPADRSIVEVLQENGCDVDTSCQEGICGTCIMQVLAGTPIHRDNVLTQSEKESGEIMAVCVSRAAGERLVLDYY</sequence>
<dbReference type="Pfam" id="PF22290">
    <property type="entry name" value="DmmA-like_N"/>
    <property type="match status" value="1"/>
</dbReference>
<evidence type="ECO:0000256" key="9">
    <source>
        <dbReference type="ARBA" id="ARBA00023014"/>
    </source>
</evidence>
<proteinExistence type="predicted"/>
<keyword evidence="4" id="KW-0288">FMN</keyword>
<accession>A0A059MHY5</accession>
<dbReference type="SUPFAM" id="SSF63380">
    <property type="entry name" value="Riboflavin synthase domain-like"/>
    <property type="match status" value="1"/>
</dbReference>
<dbReference type="Gene3D" id="3.10.20.30">
    <property type="match status" value="1"/>
</dbReference>
<dbReference type="PANTHER" id="PTHR47354:SF1">
    <property type="entry name" value="CARNITINE MONOOXYGENASE REDUCTASE SUBUNIT"/>
    <property type="match status" value="1"/>
</dbReference>
<dbReference type="Gene3D" id="2.40.30.10">
    <property type="entry name" value="Translation factors"/>
    <property type="match status" value="1"/>
</dbReference>
<dbReference type="InterPro" id="IPR039261">
    <property type="entry name" value="FNR_nucleotide-bd"/>
</dbReference>
<evidence type="ECO:0000256" key="6">
    <source>
        <dbReference type="ARBA" id="ARBA00022723"/>
    </source>
</evidence>
<dbReference type="PROSITE" id="PS00197">
    <property type="entry name" value="2FE2S_FER_1"/>
    <property type="match status" value="1"/>
</dbReference>
<dbReference type="EC" id="1.14.13.-" evidence="12"/>
<evidence type="ECO:0000256" key="8">
    <source>
        <dbReference type="ARBA" id="ARBA00023004"/>
    </source>
</evidence>
<evidence type="ECO:0000256" key="5">
    <source>
        <dbReference type="ARBA" id="ARBA00022714"/>
    </source>
</evidence>
<dbReference type="EMBL" id="BLAH01000072">
    <property type="protein sequence ID" value="GES36594.1"/>
    <property type="molecule type" value="Genomic_DNA"/>
</dbReference>
<comment type="cofactor">
    <cofactor evidence="1">
        <name>FMN</name>
        <dbReference type="ChEBI" id="CHEBI:58210"/>
    </cofactor>
</comment>
<evidence type="ECO:0000256" key="4">
    <source>
        <dbReference type="ARBA" id="ARBA00022643"/>
    </source>
</evidence>
<dbReference type="RefSeq" id="WP_006931788.1">
    <property type="nucleotide sequence ID" value="NZ_BAAAYP010000036.1"/>
</dbReference>
<dbReference type="CDD" id="cd06185">
    <property type="entry name" value="PDR_like"/>
    <property type="match status" value="1"/>
</dbReference>
<evidence type="ECO:0000313" key="13">
    <source>
        <dbReference type="EMBL" id="UYF95162.1"/>
    </source>
</evidence>
<dbReference type="GO" id="GO:0046872">
    <property type="term" value="F:metal ion binding"/>
    <property type="evidence" value="ECO:0007669"/>
    <property type="project" value="UniProtKB-KW"/>
</dbReference>
<evidence type="ECO:0000259" key="11">
    <source>
        <dbReference type="PROSITE" id="PS51384"/>
    </source>
</evidence>